<dbReference type="GO" id="GO:0070814">
    <property type="term" value="P:hydrogen sulfide biosynthetic process"/>
    <property type="evidence" value="ECO:0007669"/>
    <property type="project" value="UniProtKB-UniRule"/>
</dbReference>
<evidence type="ECO:0000256" key="11">
    <source>
        <dbReference type="ARBA" id="ARBA00030894"/>
    </source>
</evidence>
<dbReference type="InterPro" id="IPR002500">
    <property type="entry name" value="PAPS_reduct_dom"/>
</dbReference>
<evidence type="ECO:0000256" key="14">
    <source>
        <dbReference type="HAMAP-Rule" id="MF_00063"/>
    </source>
</evidence>
<dbReference type="Gene3D" id="3.40.50.620">
    <property type="entry name" value="HUPs"/>
    <property type="match status" value="1"/>
</dbReference>
<feature type="binding site" evidence="14">
    <location>
        <position position="131"/>
    </location>
    <ligand>
        <name>[4Fe-4S] cluster</name>
        <dbReference type="ChEBI" id="CHEBI:49883"/>
    </ligand>
</feature>
<dbReference type="PANTHER" id="PTHR46482:SF9">
    <property type="entry name" value="5'-ADENYLYLSULFATE REDUCTASE 1, CHLOROPLASTIC"/>
    <property type="match status" value="1"/>
</dbReference>
<keyword evidence="5 14" id="KW-0408">Iron</keyword>
<evidence type="ECO:0000256" key="3">
    <source>
        <dbReference type="ARBA" id="ARBA00022723"/>
    </source>
</evidence>
<dbReference type="GO" id="GO:0043866">
    <property type="term" value="F:adenylyl-sulfate reductase (thioredoxin) activity"/>
    <property type="evidence" value="ECO:0007669"/>
    <property type="project" value="UniProtKB-EC"/>
</dbReference>
<feature type="active site" description="Nucleophile; cysteine thiosulfonate intermediate" evidence="14">
    <location>
        <position position="240"/>
    </location>
</feature>
<sequence length="276" mass="31780">MEKYLDQSIKKMSLKKNLHSLSNKVSLLSPWEGIALLSDLFPKKVVFSTSLGQEDQVITHMIAEKNLPVEIFTLDTGRLFPETLDLLARTENRYKTKIKVYYPERESVENLVDTIGINGFYESIENRKSCCHVRKVEPLKRALSSKSVWITGLRAEQSSNRGAMNKIDWDEDNQIIKYNPLLDWTYEQMIDYIKENNIPYNPLHDKNFISIGCAPCTRAILPGEDPRAGRWWWEESKKECGLHGGKSESLDTRLKIQDTRAINNISSGFQPKDQVI</sequence>
<evidence type="ECO:0000256" key="12">
    <source>
        <dbReference type="ARBA" id="ARBA00032041"/>
    </source>
</evidence>
<dbReference type="CDD" id="cd23945">
    <property type="entry name" value="PAPS_reductase"/>
    <property type="match status" value="1"/>
</dbReference>
<evidence type="ECO:0000256" key="4">
    <source>
        <dbReference type="ARBA" id="ARBA00023002"/>
    </source>
</evidence>
<dbReference type="InterPro" id="IPR004511">
    <property type="entry name" value="PAPS/APS_Rdtase"/>
</dbReference>
<organism evidence="16 17">
    <name type="scientific">Cecembia rubra</name>
    <dbReference type="NCBI Taxonomy" id="1485585"/>
    <lineage>
        <taxon>Bacteria</taxon>
        <taxon>Pseudomonadati</taxon>
        <taxon>Bacteroidota</taxon>
        <taxon>Cytophagia</taxon>
        <taxon>Cytophagales</taxon>
        <taxon>Cyclobacteriaceae</taxon>
        <taxon>Cecembia</taxon>
    </lineage>
</organism>
<comment type="cofactor">
    <cofactor evidence="14">
        <name>[4Fe-4S] cluster</name>
        <dbReference type="ChEBI" id="CHEBI:49883"/>
    </cofactor>
    <text evidence="14">Binds 1 [4Fe-4S] cluster per subunit.</text>
</comment>
<protein>
    <recommendedName>
        <fullName evidence="10 14">Adenosine 5'-phosphosulfate reductase</fullName>
        <shortName evidence="14">APS reductase</shortName>
        <ecNumber evidence="9 14">1.8.4.10</ecNumber>
    </recommendedName>
    <alternativeName>
        <fullName evidence="12 14">5'-adenylylsulfate reductase</fullName>
    </alternativeName>
    <alternativeName>
        <fullName evidence="11 14">Thioredoxin-dependent 5'-adenylylsulfate reductase</fullName>
    </alternativeName>
</protein>
<evidence type="ECO:0000256" key="2">
    <source>
        <dbReference type="ARBA" id="ARBA00022490"/>
    </source>
</evidence>
<evidence type="ECO:0000256" key="13">
    <source>
        <dbReference type="ARBA" id="ARBA00048441"/>
    </source>
</evidence>
<dbReference type="AlphaFoldDB" id="A0A2P8E8E0"/>
<keyword evidence="2 14" id="KW-0963">Cytoplasm</keyword>
<dbReference type="EC" id="1.8.4.10" evidence="9 14"/>
<dbReference type="GO" id="GO:0051539">
    <property type="term" value="F:4 iron, 4 sulfur cluster binding"/>
    <property type="evidence" value="ECO:0007669"/>
    <property type="project" value="UniProtKB-UniRule"/>
</dbReference>
<dbReference type="GO" id="GO:0046872">
    <property type="term" value="F:metal ion binding"/>
    <property type="evidence" value="ECO:0007669"/>
    <property type="project" value="UniProtKB-KW"/>
</dbReference>
<comment type="similarity">
    <text evidence="1 14">Belongs to the PAPS reductase family. CysH subfamily.</text>
</comment>
<keyword evidence="6 14" id="KW-0411">Iron-sulfur</keyword>
<keyword evidence="17" id="KW-1185">Reference proteome</keyword>
<accession>A0A2P8E8E0</accession>
<gene>
    <name evidence="14" type="primary">cysH</name>
    <name evidence="16" type="ORF">CLV48_103265</name>
</gene>
<feature type="domain" description="Phosphoadenosine phosphosulphate reductase" evidence="15">
    <location>
        <begin position="45"/>
        <end position="219"/>
    </location>
</feature>
<evidence type="ECO:0000256" key="10">
    <source>
        <dbReference type="ARBA" id="ARBA00029514"/>
    </source>
</evidence>
<evidence type="ECO:0000256" key="9">
    <source>
        <dbReference type="ARBA" id="ARBA00024386"/>
    </source>
</evidence>
<evidence type="ECO:0000256" key="8">
    <source>
        <dbReference type="ARBA" id="ARBA00024327"/>
    </source>
</evidence>
<reference evidence="16 17" key="1">
    <citation type="submission" date="2018-03" db="EMBL/GenBank/DDBJ databases">
        <title>Genomic Encyclopedia of Archaeal and Bacterial Type Strains, Phase II (KMG-II): from individual species to whole genera.</title>
        <authorList>
            <person name="Goeker M."/>
        </authorList>
    </citation>
    <scope>NUCLEOTIDE SEQUENCE [LARGE SCALE GENOMIC DNA]</scope>
    <source>
        <strain evidence="16 17">DSM 28057</strain>
    </source>
</reference>
<dbReference type="GO" id="GO:0019379">
    <property type="term" value="P:sulfate assimilation, phosphoadenylyl sulfate reduction by phosphoadenylyl-sulfate reductase (thioredoxin)"/>
    <property type="evidence" value="ECO:0007669"/>
    <property type="project" value="UniProtKB-UniRule"/>
</dbReference>
<feature type="binding site" evidence="14">
    <location>
        <position position="216"/>
    </location>
    <ligand>
        <name>[4Fe-4S] cluster</name>
        <dbReference type="ChEBI" id="CHEBI:49883"/>
    </ligand>
</feature>
<feature type="binding site" evidence="14">
    <location>
        <position position="130"/>
    </location>
    <ligand>
        <name>[4Fe-4S] cluster</name>
        <dbReference type="ChEBI" id="CHEBI:49883"/>
    </ligand>
</feature>
<dbReference type="GO" id="GO:0019344">
    <property type="term" value="P:cysteine biosynthetic process"/>
    <property type="evidence" value="ECO:0007669"/>
    <property type="project" value="InterPro"/>
</dbReference>
<evidence type="ECO:0000313" key="17">
    <source>
        <dbReference type="Proteomes" id="UP000240708"/>
    </source>
</evidence>
<dbReference type="InterPro" id="IPR014729">
    <property type="entry name" value="Rossmann-like_a/b/a_fold"/>
</dbReference>
<evidence type="ECO:0000256" key="1">
    <source>
        <dbReference type="ARBA" id="ARBA00009732"/>
    </source>
</evidence>
<comment type="pathway">
    <text evidence="8 14">Sulfur metabolism; hydrogen sulfide biosynthesis; sulfite from sulfate.</text>
</comment>
<comment type="subcellular location">
    <subcellularLocation>
        <location evidence="14">Cytoplasm</location>
    </subcellularLocation>
</comment>
<comment type="catalytic activity">
    <reaction evidence="13 14">
        <text>[thioredoxin]-disulfide + sulfite + AMP + 2 H(+) = adenosine 5'-phosphosulfate + [thioredoxin]-dithiol</text>
        <dbReference type="Rhea" id="RHEA:21976"/>
        <dbReference type="Rhea" id="RHEA-COMP:10698"/>
        <dbReference type="Rhea" id="RHEA-COMP:10700"/>
        <dbReference type="ChEBI" id="CHEBI:15378"/>
        <dbReference type="ChEBI" id="CHEBI:17359"/>
        <dbReference type="ChEBI" id="CHEBI:29950"/>
        <dbReference type="ChEBI" id="CHEBI:50058"/>
        <dbReference type="ChEBI" id="CHEBI:58243"/>
        <dbReference type="ChEBI" id="CHEBI:456215"/>
        <dbReference type="EC" id="1.8.4.10"/>
    </reaction>
</comment>
<dbReference type="Pfam" id="PF01507">
    <property type="entry name" value="PAPS_reduct"/>
    <property type="match status" value="1"/>
</dbReference>
<comment type="caution">
    <text evidence="16">The sequence shown here is derived from an EMBL/GenBank/DDBJ whole genome shotgun (WGS) entry which is preliminary data.</text>
</comment>
<name>A0A2P8E8E0_9BACT</name>
<evidence type="ECO:0000256" key="7">
    <source>
        <dbReference type="ARBA" id="ARBA00024298"/>
    </source>
</evidence>
<dbReference type="HAMAP" id="MF_00063">
    <property type="entry name" value="CysH"/>
    <property type="match status" value="1"/>
</dbReference>
<evidence type="ECO:0000256" key="6">
    <source>
        <dbReference type="ARBA" id="ARBA00023014"/>
    </source>
</evidence>
<dbReference type="NCBIfam" id="NF002537">
    <property type="entry name" value="PRK02090.1"/>
    <property type="match status" value="1"/>
</dbReference>
<dbReference type="PIRSF" id="PIRSF000857">
    <property type="entry name" value="PAPS_reductase"/>
    <property type="match status" value="1"/>
</dbReference>
<dbReference type="EMBL" id="PYGF01000003">
    <property type="protein sequence ID" value="PSL05750.1"/>
    <property type="molecule type" value="Genomic_DNA"/>
</dbReference>
<dbReference type="NCBIfam" id="TIGR00434">
    <property type="entry name" value="cysH"/>
    <property type="match status" value="1"/>
</dbReference>
<evidence type="ECO:0000259" key="15">
    <source>
        <dbReference type="Pfam" id="PF01507"/>
    </source>
</evidence>
<dbReference type="PANTHER" id="PTHR46482">
    <property type="entry name" value="5'-ADENYLYLSULFATE REDUCTASE 3, CHLOROPLASTIC"/>
    <property type="match status" value="1"/>
</dbReference>
<dbReference type="SUPFAM" id="SSF52402">
    <property type="entry name" value="Adenine nucleotide alpha hydrolases-like"/>
    <property type="match status" value="1"/>
</dbReference>
<dbReference type="InterPro" id="IPR011798">
    <property type="entry name" value="APS_reductase"/>
</dbReference>
<dbReference type="Proteomes" id="UP000240708">
    <property type="component" value="Unassembled WGS sequence"/>
</dbReference>
<keyword evidence="3 14" id="KW-0479">Metal-binding</keyword>
<dbReference type="GO" id="GO:0004604">
    <property type="term" value="F:phosphoadenylyl-sulfate reductase (thioredoxin) activity"/>
    <property type="evidence" value="ECO:0007669"/>
    <property type="project" value="UniProtKB-UniRule"/>
</dbReference>
<comment type="function">
    <text evidence="7 14">Catalyzes the formation of sulfite from adenosine 5'-phosphosulfate (APS) using thioredoxin as an electron donor.</text>
</comment>
<keyword evidence="4 14" id="KW-0560">Oxidoreductase</keyword>
<dbReference type="GO" id="GO:0005737">
    <property type="term" value="C:cytoplasm"/>
    <property type="evidence" value="ECO:0007669"/>
    <property type="project" value="UniProtKB-SubCell"/>
</dbReference>
<dbReference type="NCBIfam" id="TIGR02055">
    <property type="entry name" value="APS_reductase"/>
    <property type="match status" value="1"/>
</dbReference>
<evidence type="ECO:0000256" key="5">
    <source>
        <dbReference type="ARBA" id="ARBA00023004"/>
    </source>
</evidence>
<evidence type="ECO:0000313" key="16">
    <source>
        <dbReference type="EMBL" id="PSL05750.1"/>
    </source>
</evidence>
<proteinExistence type="inferred from homology"/>
<feature type="binding site" evidence="14">
    <location>
        <position position="213"/>
    </location>
    <ligand>
        <name>[4Fe-4S] cluster</name>
        <dbReference type="ChEBI" id="CHEBI:49883"/>
    </ligand>
</feature>